<keyword evidence="1" id="KW-0175">Coiled coil</keyword>
<evidence type="ECO:0000313" key="4">
    <source>
        <dbReference type="Proteomes" id="UP000694044"/>
    </source>
</evidence>
<organism evidence="3 4">
    <name type="scientific">Phytophthora pseudosyringae</name>
    <dbReference type="NCBI Taxonomy" id="221518"/>
    <lineage>
        <taxon>Eukaryota</taxon>
        <taxon>Sar</taxon>
        <taxon>Stramenopiles</taxon>
        <taxon>Oomycota</taxon>
        <taxon>Peronosporomycetes</taxon>
        <taxon>Peronosporales</taxon>
        <taxon>Peronosporaceae</taxon>
        <taxon>Phytophthora</taxon>
    </lineage>
</organism>
<accession>A0A8T1VSF0</accession>
<name>A0A8T1VSF0_9STRA</name>
<evidence type="ECO:0000313" key="3">
    <source>
        <dbReference type="EMBL" id="KAG7384275.1"/>
    </source>
</evidence>
<sequence length="430" mass="47546">MVASGRTAARAPRAAKPHVLGGSNNLVAERNRREEAEAALQTTRQSLRSVAQDLAPQMQQLAQAVEALQAEERQRLQLDEASQVLLETLQDQINDVDKRRHEQLSVVDDRIKEAVQQLDEQSTAGRYDLRVLISRLQEVQDEHAAEVRLLHQELVASKEFLTQRLGAIEDAVSSVRSEIARGSEQQHAAVQSHASKIDGLDDKLFALDKELLKLKLALPASVKAQIPAAFTDQRSASGVAASANRVDVAHGGDLGATLKLQEVATDLETVKADSLAYRSADRKQFDALTNRMRESAKSHHALKKEVESRLQDVRACCDQMTTKIPSELSKRLQKAQAAWDGELEALKASVLHLEAFHNVQKRKESAAASSSQRTSQMDAEQQKLLDGVKNLQDEVTNLREEHGSHLTRIDADLLGLYDWTRSKVASIRTA</sequence>
<reference evidence="3" key="1">
    <citation type="submission" date="2021-02" db="EMBL/GenBank/DDBJ databases">
        <authorList>
            <person name="Palmer J.M."/>
        </authorList>
    </citation>
    <scope>NUCLEOTIDE SEQUENCE</scope>
    <source>
        <strain evidence="3">SCRP734</strain>
    </source>
</reference>
<dbReference type="OrthoDB" id="62626at2759"/>
<proteinExistence type="predicted"/>
<feature type="compositionally biased region" description="Low complexity" evidence="2">
    <location>
        <begin position="1"/>
        <end position="14"/>
    </location>
</feature>
<feature type="coiled-coil region" evidence="1">
    <location>
        <begin position="381"/>
        <end position="408"/>
    </location>
</feature>
<comment type="caution">
    <text evidence="3">The sequence shown here is derived from an EMBL/GenBank/DDBJ whole genome shotgun (WGS) entry which is preliminary data.</text>
</comment>
<dbReference type="Proteomes" id="UP000694044">
    <property type="component" value="Unassembled WGS sequence"/>
</dbReference>
<feature type="region of interest" description="Disordered" evidence="2">
    <location>
        <begin position="1"/>
        <end position="25"/>
    </location>
</feature>
<gene>
    <name evidence="3" type="ORF">PHYPSEUDO_002804</name>
</gene>
<dbReference type="EMBL" id="JAGDFM010000152">
    <property type="protein sequence ID" value="KAG7384275.1"/>
    <property type="molecule type" value="Genomic_DNA"/>
</dbReference>
<evidence type="ECO:0000256" key="1">
    <source>
        <dbReference type="SAM" id="Coils"/>
    </source>
</evidence>
<keyword evidence="4" id="KW-1185">Reference proteome</keyword>
<protein>
    <submittedName>
        <fullName evidence="3">Uncharacterized protein</fullName>
    </submittedName>
</protein>
<evidence type="ECO:0000256" key="2">
    <source>
        <dbReference type="SAM" id="MobiDB-lite"/>
    </source>
</evidence>
<dbReference type="AlphaFoldDB" id="A0A8T1VSF0"/>
<feature type="coiled-coil region" evidence="1">
    <location>
        <begin position="26"/>
        <end position="81"/>
    </location>
</feature>